<evidence type="ECO:0000256" key="4">
    <source>
        <dbReference type="ARBA" id="ARBA00023015"/>
    </source>
</evidence>
<evidence type="ECO:0000256" key="5">
    <source>
        <dbReference type="ARBA" id="ARBA00023163"/>
    </source>
</evidence>
<accession>A0AAD5DMT8</accession>
<feature type="region of interest" description="Disordered" evidence="7">
    <location>
        <begin position="236"/>
        <end position="270"/>
    </location>
</feature>
<evidence type="ECO:0000256" key="2">
    <source>
        <dbReference type="ARBA" id="ARBA00022574"/>
    </source>
</evidence>
<evidence type="ECO:0000256" key="3">
    <source>
        <dbReference type="ARBA" id="ARBA00022737"/>
    </source>
</evidence>
<gene>
    <name evidence="8" type="ORF">COHA_007183</name>
</gene>
<dbReference type="InterPro" id="IPR051243">
    <property type="entry name" value="PcG_WD-repeat"/>
</dbReference>
<dbReference type="Proteomes" id="UP001205105">
    <property type="component" value="Unassembled WGS sequence"/>
</dbReference>
<evidence type="ECO:0000256" key="7">
    <source>
        <dbReference type="SAM" id="MobiDB-lite"/>
    </source>
</evidence>
<proteinExistence type="inferred from homology"/>
<dbReference type="InterPro" id="IPR015943">
    <property type="entry name" value="WD40/YVTN_repeat-like_dom_sf"/>
</dbReference>
<dbReference type="AlphaFoldDB" id="A0AAD5DMT8"/>
<keyword evidence="3" id="KW-0677">Repeat</keyword>
<comment type="caution">
    <text evidence="8">The sequence shown here is derived from an EMBL/GenBank/DDBJ whole genome shotgun (WGS) entry which is preliminary data.</text>
</comment>
<dbReference type="Gene3D" id="2.130.10.10">
    <property type="entry name" value="YVTN repeat-like/Quinoprotein amine dehydrogenase"/>
    <property type="match status" value="1"/>
</dbReference>
<feature type="repeat" description="WD" evidence="6">
    <location>
        <begin position="146"/>
        <end position="189"/>
    </location>
</feature>
<name>A0AAD5DMT8_9CHLO</name>
<feature type="region of interest" description="Disordered" evidence="7">
    <location>
        <begin position="412"/>
        <end position="434"/>
    </location>
</feature>
<evidence type="ECO:0000313" key="9">
    <source>
        <dbReference type="Proteomes" id="UP001205105"/>
    </source>
</evidence>
<evidence type="ECO:0000256" key="6">
    <source>
        <dbReference type="PROSITE-ProRule" id="PRU00221"/>
    </source>
</evidence>
<evidence type="ECO:0000313" key="8">
    <source>
        <dbReference type="EMBL" id="KAI7839041.1"/>
    </source>
</evidence>
<evidence type="ECO:0000256" key="1">
    <source>
        <dbReference type="ARBA" id="ARBA00008075"/>
    </source>
</evidence>
<dbReference type="InterPro" id="IPR036322">
    <property type="entry name" value="WD40_repeat_dom_sf"/>
</dbReference>
<keyword evidence="5" id="KW-0804">Transcription</keyword>
<sequence>MNCEATKLATARGEEVAALGGLAAYRLQALQNLRLKTVVKESHATPVQALAFNHCDPQMGNLFATVGKDQATVYDDEHMGDHVALVVHFTNAPSEHAPGGQLGAAAWLGAQGWSQHPHGDACLAVAGEDPNISVISVAEARVTKLLRGHSSEVVELSAAEAAAPRLLASLSRDGNLRLWDVPAEACLSSLQLPDAGCMAMAPDGRSLLVGTRKGQLVKYKIVPAAAAAAGAAAGADGQQTTAAEQPPERHQQTAAPPPAAQQQQQQAAAAAAVHIDEGSRRELALQGGASLSNSIDCVRFLPGGRVATKSSDGCMCIWHLSSGSSQGSQGSSAAALEAVAAWRVPHCSGGGGWANRCQFGTTRDGRYIAVGNSRGDCYVFDAESGERVCHMPAVRISAPVRAYEYHGALAVQQQGGEDGGGGSEEEGKENAGMQ</sequence>
<dbReference type="Pfam" id="PF00400">
    <property type="entry name" value="WD40"/>
    <property type="match status" value="1"/>
</dbReference>
<dbReference type="SMART" id="SM00320">
    <property type="entry name" value="WD40"/>
    <property type="match status" value="4"/>
</dbReference>
<dbReference type="PROSITE" id="PS50082">
    <property type="entry name" value="WD_REPEATS_2"/>
    <property type="match status" value="1"/>
</dbReference>
<dbReference type="PROSITE" id="PS00678">
    <property type="entry name" value="WD_REPEATS_1"/>
    <property type="match status" value="1"/>
</dbReference>
<dbReference type="SUPFAM" id="SSF50978">
    <property type="entry name" value="WD40 repeat-like"/>
    <property type="match status" value="1"/>
</dbReference>
<dbReference type="PROSITE" id="PS50294">
    <property type="entry name" value="WD_REPEATS_REGION"/>
    <property type="match status" value="1"/>
</dbReference>
<dbReference type="InterPro" id="IPR019775">
    <property type="entry name" value="WD40_repeat_CS"/>
</dbReference>
<dbReference type="InterPro" id="IPR001680">
    <property type="entry name" value="WD40_rpt"/>
</dbReference>
<feature type="compositionally biased region" description="Low complexity" evidence="7">
    <location>
        <begin position="260"/>
        <end position="270"/>
    </location>
</feature>
<keyword evidence="9" id="KW-1185">Reference proteome</keyword>
<reference evidence="8" key="1">
    <citation type="submission" date="2020-11" db="EMBL/GenBank/DDBJ databases">
        <title>Chlorella ohadii genome sequencing and assembly.</title>
        <authorList>
            <person name="Murik O."/>
            <person name="Treves H."/>
            <person name="Kedem I."/>
            <person name="Shotland Y."/>
            <person name="Kaplan A."/>
        </authorList>
    </citation>
    <scope>NUCLEOTIDE SEQUENCE</scope>
    <source>
        <strain evidence="8">1</strain>
    </source>
</reference>
<protein>
    <submittedName>
        <fullName evidence="8">Uncharacterized protein</fullName>
    </submittedName>
</protein>
<keyword evidence="2 6" id="KW-0853">WD repeat</keyword>
<dbReference type="EMBL" id="JADXDR010000108">
    <property type="protein sequence ID" value="KAI7839041.1"/>
    <property type="molecule type" value="Genomic_DNA"/>
</dbReference>
<organism evidence="8 9">
    <name type="scientific">Chlorella ohadii</name>
    <dbReference type="NCBI Taxonomy" id="2649997"/>
    <lineage>
        <taxon>Eukaryota</taxon>
        <taxon>Viridiplantae</taxon>
        <taxon>Chlorophyta</taxon>
        <taxon>core chlorophytes</taxon>
        <taxon>Trebouxiophyceae</taxon>
        <taxon>Chlorellales</taxon>
        <taxon>Chlorellaceae</taxon>
        <taxon>Chlorella clade</taxon>
        <taxon>Chlorella</taxon>
    </lineage>
</organism>
<comment type="similarity">
    <text evidence="1">Belongs to the WD repeat ESC family.</text>
</comment>
<keyword evidence="4" id="KW-0805">Transcription regulation</keyword>
<dbReference type="PANTHER" id="PTHR10253">
    <property type="entry name" value="POLYCOMB PROTEIN"/>
    <property type="match status" value="1"/>
</dbReference>